<organism evidence="2">
    <name type="scientific">Arion vulgaris</name>
    <dbReference type="NCBI Taxonomy" id="1028688"/>
    <lineage>
        <taxon>Eukaryota</taxon>
        <taxon>Metazoa</taxon>
        <taxon>Spiralia</taxon>
        <taxon>Lophotrochozoa</taxon>
        <taxon>Mollusca</taxon>
        <taxon>Gastropoda</taxon>
        <taxon>Heterobranchia</taxon>
        <taxon>Euthyneura</taxon>
        <taxon>Panpulmonata</taxon>
        <taxon>Eupulmonata</taxon>
        <taxon>Stylommatophora</taxon>
        <taxon>Helicina</taxon>
        <taxon>Arionoidea</taxon>
        <taxon>Arionidae</taxon>
        <taxon>Arion</taxon>
    </lineage>
</organism>
<dbReference type="Pfam" id="PF00653">
    <property type="entry name" value="BIR"/>
    <property type="match status" value="2"/>
</dbReference>
<dbReference type="SMART" id="SM00238">
    <property type="entry name" value="BIR"/>
    <property type="match status" value="2"/>
</dbReference>
<dbReference type="GO" id="GO:0005634">
    <property type="term" value="C:nucleus"/>
    <property type="evidence" value="ECO:0007669"/>
    <property type="project" value="TreeGrafter"/>
</dbReference>
<dbReference type="GO" id="GO:0005737">
    <property type="term" value="C:cytoplasm"/>
    <property type="evidence" value="ECO:0007669"/>
    <property type="project" value="TreeGrafter"/>
</dbReference>
<protein>
    <submittedName>
        <fullName evidence="2">Uncharacterized protein</fullName>
    </submittedName>
</protein>
<dbReference type="CDD" id="cd00022">
    <property type="entry name" value="BIR"/>
    <property type="match status" value="2"/>
</dbReference>
<sequence>MDDEINTDLGSQSPGYDIGPDEDRNYPTERIPVQMIVSPINDDIQFQEVFIQRPPNGIFEEPLDETPSEPIDRPRVDNNRIDEALFQERNRLETFEGKWNDSYYVHPVDLARNGFFYTGPGDKVMCIFCLNSVWDWEPGDSVEGEHLRIYPSCPFARRQCEHRNVSENHLENMQNSLGFQMRSDPEYFGSSDYSDRHASFKNWPKSAPLRPDALADAGFSYLEKDDHVQCFLCGTILSNLQLGDDPWFEHAKQSPDCNYVNTRRGSEFVRQVHNHLSNGAHKSSSYETGTTQNTFTVAHPKEEQPSHKLQAVKPSQHGEVKKSHVDEDLRSPIVKAVMEVCEMSVEQMRKKLEQIRITKGSDYKVTTKDFEDLNQ</sequence>
<feature type="region of interest" description="Disordered" evidence="1">
    <location>
        <begin position="1"/>
        <end position="26"/>
    </location>
</feature>
<dbReference type="EMBL" id="HACG01014202">
    <property type="protein sequence ID" value="CEK61067.1"/>
    <property type="molecule type" value="Transcribed_RNA"/>
</dbReference>
<dbReference type="AlphaFoldDB" id="A0A0B6YY81"/>
<dbReference type="InterPro" id="IPR050784">
    <property type="entry name" value="IAP"/>
</dbReference>
<dbReference type="Gene3D" id="1.10.1170.10">
    <property type="entry name" value="Inhibitor Of Apoptosis Protein (2mihbC-IAP-1), Chain A"/>
    <property type="match status" value="2"/>
</dbReference>
<dbReference type="PANTHER" id="PTHR10044:SF139">
    <property type="entry name" value="DEATH-ASSOCIATED INHIBITOR OF APOPTOSIS 2"/>
    <property type="match status" value="1"/>
</dbReference>
<accession>A0A0B6YY81</accession>
<feature type="compositionally biased region" description="Basic and acidic residues" evidence="1">
    <location>
        <begin position="316"/>
        <end position="325"/>
    </location>
</feature>
<reference evidence="2" key="1">
    <citation type="submission" date="2014-12" db="EMBL/GenBank/DDBJ databases">
        <title>Insight into the proteome of Arion vulgaris.</title>
        <authorList>
            <person name="Aradska J."/>
            <person name="Bulat T."/>
            <person name="Smidak R."/>
            <person name="Sarate P."/>
            <person name="Gangsoo J."/>
            <person name="Sialana F."/>
            <person name="Bilban M."/>
            <person name="Lubec G."/>
        </authorList>
    </citation>
    <scope>NUCLEOTIDE SEQUENCE</scope>
    <source>
        <tissue evidence="2">Skin</tissue>
    </source>
</reference>
<evidence type="ECO:0000313" key="3">
    <source>
        <dbReference type="EMBL" id="CEK61068.1"/>
    </source>
</evidence>
<evidence type="ECO:0000313" key="2">
    <source>
        <dbReference type="EMBL" id="CEK61067.1"/>
    </source>
</evidence>
<dbReference type="EMBL" id="HACG01014203">
    <property type="protein sequence ID" value="CEK61068.1"/>
    <property type="molecule type" value="Transcribed_RNA"/>
</dbReference>
<dbReference type="SUPFAM" id="SSF57924">
    <property type="entry name" value="Inhibitor of apoptosis (IAP) repeat"/>
    <property type="match status" value="2"/>
</dbReference>
<evidence type="ECO:0000256" key="1">
    <source>
        <dbReference type="SAM" id="MobiDB-lite"/>
    </source>
</evidence>
<name>A0A0B6YY81_9EUPU</name>
<feature type="region of interest" description="Disordered" evidence="1">
    <location>
        <begin position="301"/>
        <end position="325"/>
    </location>
</feature>
<dbReference type="PROSITE" id="PS50143">
    <property type="entry name" value="BIR_REPEAT_2"/>
    <property type="match status" value="2"/>
</dbReference>
<proteinExistence type="predicted"/>
<gene>
    <name evidence="2" type="primary">ORF41191</name>
    <name evidence="3" type="synonym">ORF41194</name>
</gene>
<dbReference type="InterPro" id="IPR001370">
    <property type="entry name" value="BIR_rpt"/>
</dbReference>
<dbReference type="PANTHER" id="PTHR10044">
    <property type="entry name" value="INHIBITOR OF APOPTOSIS"/>
    <property type="match status" value="1"/>
</dbReference>